<dbReference type="SUPFAM" id="SSF103473">
    <property type="entry name" value="MFS general substrate transporter"/>
    <property type="match status" value="1"/>
</dbReference>
<feature type="transmembrane region" description="Helical" evidence="8">
    <location>
        <begin position="113"/>
        <end position="133"/>
    </location>
</feature>
<feature type="transmembrane region" description="Helical" evidence="8">
    <location>
        <begin position="253"/>
        <end position="276"/>
    </location>
</feature>
<keyword evidence="6" id="KW-0325">Glycoprotein</keyword>
<dbReference type="PRINTS" id="PR00171">
    <property type="entry name" value="SUGRTRNSPORT"/>
</dbReference>
<feature type="transmembrane region" description="Helical" evidence="8">
    <location>
        <begin position="58"/>
        <end position="80"/>
    </location>
</feature>
<accession>A0A0M8ZMY1</accession>
<protein>
    <submittedName>
        <fullName evidence="10">Facilitated trehalose transporter Tret1</fullName>
    </submittedName>
</protein>
<dbReference type="InterPro" id="IPR020846">
    <property type="entry name" value="MFS_dom"/>
</dbReference>
<comment type="similarity">
    <text evidence="7">Belongs to the major facilitator superfamily. Sugar transporter (TC 2.A.1.1) family. Trehalose transporter subfamily.</text>
</comment>
<dbReference type="AlphaFoldDB" id="A0A0M8ZMY1"/>
<keyword evidence="2" id="KW-1003">Cell membrane</keyword>
<evidence type="ECO:0000256" key="1">
    <source>
        <dbReference type="ARBA" id="ARBA00004651"/>
    </source>
</evidence>
<evidence type="ECO:0000256" key="5">
    <source>
        <dbReference type="ARBA" id="ARBA00023136"/>
    </source>
</evidence>
<keyword evidence="5 8" id="KW-0472">Membrane</keyword>
<feature type="non-terminal residue" evidence="10">
    <location>
        <position position="1"/>
    </location>
</feature>
<reference evidence="10 11" key="1">
    <citation type="submission" date="2015-07" db="EMBL/GenBank/DDBJ databases">
        <title>The genome of Melipona quadrifasciata.</title>
        <authorList>
            <person name="Pan H."/>
            <person name="Kapheim K."/>
        </authorList>
    </citation>
    <scope>NUCLEOTIDE SEQUENCE [LARGE SCALE GENOMIC DNA]</scope>
    <source>
        <strain evidence="10">0111107301</strain>
        <tissue evidence="10">Whole body</tissue>
    </source>
</reference>
<feature type="domain" description="Major facilitator superfamily (MFS) profile" evidence="9">
    <location>
        <begin position="15"/>
        <end position="443"/>
    </location>
</feature>
<keyword evidence="11" id="KW-1185">Reference proteome</keyword>
<dbReference type="GO" id="GO:0005886">
    <property type="term" value="C:plasma membrane"/>
    <property type="evidence" value="ECO:0007669"/>
    <property type="project" value="UniProtKB-SubCell"/>
</dbReference>
<comment type="subcellular location">
    <subcellularLocation>
        <location evidence="1">Cell membrane</location>
        <topology evidence="1">Multi-pass membrane protein</topology>
    </subcellularLocation>
</comment>
<dbReference type="InterPro" id="IPR005829">
    <property type="entry name" value="Sugar_transporter_CS"/>
</dbReference>
<evidence type="ECO:0000259" key="9">
    <source>
        <dbReference type="PROSITE" id="PS50850"/>
    </source>
</evidence>
<evidence type="ECO:0000256" key="4">
    <source>
        <dbReference type="ARBA" id="ARBA00022989"/>
    </source>
</evidence>
<evidence type="ECO:0000256" key="7">
    <source>
        <dbReference type="ARBA" id="ARBA00024348"/>
    </source>
</evidence>
<evidence type="ECO:0000256" key="2">
    <source>
        <dbReference type="ARBA" id="ARBA00022475"/>
    </source>
</evidence>
<dbReference type="Proteomes" id="UP000053105">
    <property type="component" value="Unassembled WGS sequence"/>
</dbReference>
<sequence>IIRLFCEYFVEIMKKVYLAVFGSSLGTMSFGLFFGWSSPSLSLLLQNDSPIQLTIQQAAWVSSTFILSSVINSMFCSYIINVIGRKTTLVLSAIPGLIGWMIIAFATSVWELIAGRIVCGLSNGFGYISAITYVGEISPANIRGILLSTLTLAAKFGLFFEWVVGPFLSVRDLALVSSSIPILFFASLISLPESPYYLMRRGRNQQAVTSLMQLRGTTDVSKEMELIEKSIKYDLANDTGLWELISVPGNRKALIVVLGLFITQQWSGSLAILSYAELIFNETKNQFEGKYLTMILGGVQVVCTVISASIGDRYNRRTLLLISASGVSISTCLIALFFFLQHIEVDVSEIAWLPAAGSILYIVTYAFGLATVPFTMIGEIFPTNVKAVGSMIGMLCLNSSAFAVSFSYQSFAEQCGIYVAFWFFSLIAVLGVVFTYYFVPETRKKTLQEIQEQLHGYKL</sequence>
<evidence type="ECO:0000313" key="11">
    <source>
        <dbReference type="Proteomes" id="UP000053105"/>
    </source>
</evidence>
<keyword evidence="3 8" id="KW-0812">Transmembrane</keyword>
<feature type="transmembrane region" description="Helical" evidence="8">
    <location>
        <begin position="417"/>
        <end position="439"/>
    </location>
</feature>
<dbReference type="InterPro" id="IPR003663">
    <property type="entry name" value="Sugar/inositol_transpt"/>
</dbReference>
<dbReference type="OrthoDB" id="4142200at2759"/>
<keyword evidence="4 8" id="KW-1133">Transmembrane helix</keyword>
<feature type="transmembrane region" description="Helical" evidence="8">
    <location>
        <begin position="16"/>
        <end position="38"/>
    </location>
</feature>
<gene>
    <name evidence="10" type="ORF">WN51_09236</name>
</gene>
<dbReference type="Gene3D" id="1.20.1250.20">
    <property type="entry name" value="MFS general substrate transporter like domains"/>
    <property type="match status" value="1"/>
</dbReference>
<dbReference type="FunFam" id="1.20.1250.20:FF:000055">
    <property type="entry name" value="Facilitated trehalose transporter Tret1-2 homolog"/>
    <property type="match status" value="1"/>
</dbReference>
<dbReference type="EMBL" id="KQ436022">
    <property type="protein sequence ID" value="KOX67560.1"/>
    <property type="molecule type" value="Genomic_DNA"/>
</dbReference>
<dbReference type="Pfam" id="PF00083">
    <property type="entry name" value="Sugar_tr"/>
    <property type="match status" value="1"/>
</dbReference>
<evidence type="ECO:0000256" key="8">
    <source>
        <dbReference type="SAM" id="Phobius"/>
    </source>
</evidence>
<feature type="transmembrane region" description="Helical" evidence="8">
    <location>
        <begin position="87"/>
        <end position="107"/>
    </location>
</feature>
<dbReference type="STRING" id="166423.A0A0M8ZMY1"/>
<dbReference type="InterPro" id="IPR036259">
    <property type="entry name" value="MFS_trans_sf"/>
</dbReference>
<feature type="transmembrane region" description="Helical" evidence="8">
    <location>
        <begin position="145"/>
        <end position="167"/>
    </location>
</feature>
<feature type="transmembrane region" description="Helical" evidence="8">
    <location>
        <begin position="291"/>
        <end position="311"/>
    </location>
</feature>
<feature type="transmembrane region" description="Helical" evidence="8">
    <location>
        <begin position="318"/>
        <end position="340"/>
    </location>
</feature>
<dbReference type="PROSITE" id="PS00217">
    <property type="entry name" value="SUGAR_TRANSPORT_2"/>
    <property type="match status" value="1"/>
</dbReference>
<dbReference type="PANTHER" id="PTHR48021:SF46">
    <property type="entry name" value="MAJOR FACILITATOR SUPERFAMILY (MFS) PROFILE DOMAIN-CONTAINING PROTEIN"/>
    <property type="match status" value="1"/>
</dbReference>
<dbReference type="PROSITE" id="PS50850">
    <property type="entry name" value="MFS"/>
    <property type="match status" value="1"/>
</dbReference>
<organism evidence="10 11">
    <name type="scientific">Melipona quadrifasciata</name>
    <dbReference type="NCBI Taxonomy" id="166423"/>
    <lineage>
        <taxon>Eukaryota</taxon>
        <taxon>Metazoa</taxon>
        <taxon>Ecdysozoa</taxon>
        <taxon>Arthropoda</taxon>
        <taxon>Hexapoda</taxon>
        <taxon>Insecta</taxon>
        <taxon>Pterygota</taxon>
        <taxon>Neoptera</taxon>
        <taxon>Endopterygota</taxon>
        <taxon>Hymenoptera</taxon>
        <taxon>Apocrita</taxon>
        <taxon>Aculeata</taxon>
        <taxon>Apoidea</taxon>
        <taxon>Anthophila</taxon>
        <taxon>Apidae</taxon>
        <taxon>Melipona</taxon>
    </lineage>
</organism>
<dbReference type="PANTHER" id="PTHR48021">
    <property type="match status" value="1"/>
</dbReference>
<dbReference type="InterPro" id="IPR050549">
    <property type="entry name" value="MFS_Trehalose_Transporter"/>
</dbReference>
<feature type="transmembrane region" description="Helical" evidence="8">
    <location>
        <begin position="387"/>
        <end position="411"/>
    </location>
</feature>
<evidence type="ECO:0000256" key="6">
    <source>
        <dbReference type="ARBA" id="ARBA00023180"/>
    </source>
</evidence>
<feature type="transmembrane region" description="Helical" evidence="8">
    <location>
        <begin position="352"/>
        <end position="375"/>
    </location>
</feature>
<evidence type="ECO:0000313" key="10">
    <source>
        <dbReference type="EMBL" id="KOX67560.1"/>
    </source>
</evidence>
<evidence type="ECO:0000256" key="3">
    <source>
        <dbReference type="ARBA" id="ARBA00022692"/>
    </source>
</evidence>
<feature type="transmembrane region" description="Helical" evidence="8">
    <location>
        <begin position="173"/>
        <end position="191"/>
    </location>
</feature>
<name>A0A0M8ZMY1_9HYME</name>
<dbReference type="GO" id="GO:0022857">
    <property type="term" value="F:transmembrane transporter activity"/>
    <property type="evidence" value="ECO:0007669"/>
    <property type="project" value="InterPro"/>
</dbReference>
<dbReference type="InterPro" id="IPR005828">
    <property type="entry name" value="MFS_sugar_transport-like"/>
</dbReference>
<proteinExistence type="inferred from homology"/>